<evidence type="ECO:0000256" key="1">
    <source>
        <dbReference type="SAM" id="MobiDB-lite"/>
    </source>
</evidence>
<dbReference type="HOGENOM" id="CLU_3030094_0_0_12"/>
<organism evidence="2 3">
    <name type="scientific">Sphaerochaeta pleomorpha (strain ATCC BAA-1885 / DSM 22778 / Grapes)</name>
    <dbReference type="NCBI Taxonomy" id="158190"/>
    <lineage>
        <taxon>Bacteria</taxon>
        <taxon>Pseudomonadati</taxon>
        <taxon>Spirochaetota</taxon>
        <taxon>Spirochaetia</taxon>
        <taxon>Spirochaetales</taxon>
        <taxon>Sphaerochaetaceae</taxon>
        <taxon>Sphaerochaeta</taxon>
    </lineage>
</organism>
<dbReference type="RefSeq" id="WP_014269528.1">
    <property type="nucleotide sequence ID" value="NC_016633.1"/>
</dbReference>
<evidence type="ECO:0000313" key="3">
    <source>
        <dbReference type="Proteomes" id="UP000005632"/>
    </source>
</evidence>
<evidence type="ECO:0000313" key="2">
    <source>
        <dbReference type="EMBL" id="AEV28679.1"/>
    </source>
</evidence>
<dbReference type="EMBL" id="CP003155">
    <property type="protein sequence ID" value="AEV28679.1"/>
    <property type="molecule type" value="Genomic_DNA"/>
</dbReference>
<reference evidence="2 3" key="1">
    <citation type="submission" date="2011-11" db="EMBL/GenBank/DDBJ databases">
        <title>Complete sequence of Spirochaeta sp. grapes.</title>
        <authorList>
            <consortium name="US DOE Joint Genome Institute"/>
            <person name="Lucas S."/>
            <person name="Han J."/>
            <person name="Lapidus A."/>
            <person name="Cheng J.-F."/>
            <person name="Goodwin L."/>
            <person name="Pitluck S."/>
            <person name="Peters L."/>
            <person name="Ovchinnikova G."/>
            <person name="Munk A.C."/>
            <person name="Detter J.C."/>
            <person name="Han C."/>
            <person name="Tapia R."/>
            <person name="Land M."/>
            <person name="Hauser L."/>
            <person name="Kyrpides N."/>
            <person name="Ivanova N."/>
            <person name="Pagani I."/>
            <person name="Ritalahtilisa K."/>
            <person name="Loeffler F."/>
            <person name="Woyke T."/>
        </authorList>
    </citation>
    <scope>NUCLEOTIDE SEQUENCE [LARGE SCALE GENOMIC DNA]</scope>
    <source>
        <strain evidence="3">ATCC BAA-1885 / DSM 22778 / Grapes</strain>
    </source>
</reference>
<proteinExistence type="predicted"/>
<dbReference type="Proteomes" id="UP000005632">
    <property type="component" value="Chromosome"/>
</dbReference>
<dbReference type="KEGG" id="sgp:SpiGrapes_0852"/>
<protein>
    <submittedName>
        <fullName evidence="2">Uncharacterized protein</fullName>
    </submittedName>
</protein>
<keyword evidence="3" id="KW-1185">Reference proteome</keyword>
<accession>G8QQP8</accession>
<feature type="region of interest" description="Disordered" evidence="1">
    <location>
        <begin position="14"/>
        <end position="55"/>
    </location>
</feature>
<gene>
    <name evidence="2" type="ordered locus">SpiGrapes_0852</name>
</gene>
<sequence length="55" mass="6820">MKKDIRETIRKSYDYEEDPDWRKRDTVPHNHKPEEKRPKYPEAIDDKFQDSLDDD</sequence>
<dbReference type="STRING" id="158190.SpiGrapes_0852"/>
<dbReference type="AlphaFoldDB" id="G8QQP8"/>
<name>G8QQP8_SPHPG</name>